<reference evidence="1" key="1">
    <citation type="submission" date="2020-09" db="EMBL/GenBank/DDBJ databases">
        <title>A novel bacterium of genus Paenibacillus, isolated from South China Sea.</title>
        <authorList>
            <person name="Huang H."/>
            <person name="Mo K."/>
            <person name="Hu Y."/>
        </authorList>
    </citation>
    <scope>NUCLEOTIDE SEQUENCE</scope>
    <source>
        <strain evidence="1">IB182496</strain>
    </source>
</reference>
<gene>
    <name evidence="1" type="ORF">IDH44_25520</name>
</gene>
<comment type="caution">
    <text evidence="1">The sequence shown here is derived from an EMBL/GenBank/DDBJ whole genome shotgun (WGS) entry which is preliminary data.</text>
</comment>
<name>A0A927GVA7_9BACL</name>
<dbReference type="RefSeq" id="WP_190921647.1">
    <property type="nucleotide sequence ID" value="NZ_JACXIZ010000074.1"/>
</dbReference>
<organism evidence="1 2">
    <name type="scientific">Paenibacillus sabuli</name>
    <dbReference type="NCBI Taxonomy" id="2772509"/>
    <lineage>
        <taxon>Bacteria</taxon>
        <taxon>Bacillati</taxon>
        <taxon>Bacillota</taxon>
        <taxon>Bacilli</taxon>
        <taxon>Bacillales</taxon>
        <taxon>Paenibacillaceae</taxon>
        <taxon>Paenibacillus</taxon>
    </lineage>
</organism>
<protein>
    <submittedName>
        <fullName evidence="1">Uncharacterized protein</fullName>
    </submittedName>
</protein>
<evidence type="ECO:0000313" key="2">
    <source>
        <dbReference type="Proteomes" id="UP000621560"/>
    </source>
</evidence>
<accession>A0A927GVA7</accession>
<dbReference type="AlphaFoldDB" id="A0A927GVA7"/>
<dbReference type="EMBL" id="JACXIZ010000074">
    <property type="protein sequence ID" value="MBD2848552.1"/>
    <property type="molecule type" value="Genomic_DNA"/>
</dbReference>
<proteinExistence type="predicted"/>
<evidence type="ECO:0000313" key="1">
    <source>
        <dbReference type="EMBL" id="MBD2848552.1"/>
    </source>
</evidence>
<keyword evidence="2" id="KW-1185">Reference proteome</keyword>
<sequence>MLERIGWGDGGLVERGGWGGGGLVERGGWGRKTVAIGAATDGAAGTWRLGRWRTGLLERGGWGRKTVAIDAFAGCHPIS</sequence>
<dbReference type="Proteomes" id="UP000621560">
    <property type="component" value="Unassembled WGS sequence"/>
</dbReference>